<evidence type="ECO:0000259" key="1">
    <source>
        <dbReference type="Pfam" id="PF24732"/>
    </source>
</evidence>
<reference evidence="2 3" key="1">
    <citation type="submission" date="2016-04" db="EMBL/GenBank/DDBJ databases">
        <title>Draft genome sequence of freshwater magnetotactic bacteria Magnetospirillum marisnigri SP-1 and Magnetospirillum moscoviense BB-1.</title>
        <authorList>
            <person name="Koziaeva V."/>
            <person name="Dziuba M.V."/>
            <person name="Ivanov T.M."/>
            <person name="Kuznetsov B."/>
            <person name="Grouzdev D.S."/>
        </authorList>
    </citation>
    <scope>NUCLEOTIDE SEQUENCE [LARGE SCALE GENOMIC DNA]</scope>
    <source>
        <strain evidence="2 3">BB-1</strain>
    </source>
</reference>
<proteinExistence type="predicted"/>
<dbReference type="SUPFAM" id="SSF143011">
    <property type="entry name" value="RelE-like"/>
    <property type="match status" value="1"/>
</dbReference>
<gene>
    <name evidence="2" type="ORF">A6A05_15415</name>
</gene>
<feature type="domain" description="ParE-like toxin" evidence="1">
    <location>
        <begin position="22"/>
        <end position="83"/>
    </location>
</feature>
<evidence type="ECO:0000313" key="2">
    <source>
        <dbReference type="EMBL" id="OAN47730.1"/>
    </source>
</evidence>
<comment type="caution">
    <text evidence="2">The sequence shown here is derived from an EMBL/GenBank/DDBJ whole genome shotgun (WGS) entry which is preliminary data.</text>
</comment>
<dbReference type="EMBL" id="LWQU01000164">
    <property type="protein sequence ID" value="OAN47730.1"/>
    <property type="molecule type" value="Genomic_DNA"/>
</dbReference>
<dbReference type="AlphaFoldDB" id="A0A178MGB0"/>
<name>A0A178MGB0_9PROT</name>
<protein>
    <recommendedName>
        <fullName evidence="1">ParE-like toxin domain-containing protein</fullName>
    </recommendedName>
</protein>
<sequence length="86" mass="10109">MISRTTRTFWKHFDALPLVAQRQGIRAYALWRADPFHTSLHFKCVSDTHGVWSARIGLHWRALGTRDGDEVVWFWIGSHADYDRLL</sequence>
<keyword evidence="3" id="KW-1185">Reference proteome</keyword>
<dbReference type="STRING" id="1437059.A6A05_15415"/>
<dbReference type="InterPro" id="IPR035093">
    <property type="entry name" value="RelE/ParE_toxin_dom_sf"/>
</dbReference>
<dbReference type="Proteomes" id="UP000078543">
    <property type="component" value="Unassembled WGS sequence"/>
</dbReference>
<organism evidence="2 3">
    <name type="scientific">Magnetospirillum moscoviense</name>
    <dbReference type="NCBI Taxonomy" id="1437059"/>
    <lineage>
        <taxon>Bacteria</taxon>
        <taxon>Pseudomonadati</taxon>
        <taxon>Pseudomonadota</taxon>
        <taxon>Alphaproteobacteria</taxon>
        <taxon>Rhodospirillales</taxon>
        <taxon>Rhodospirillaceae</taxon>
        <taxon>Magnetospirillum</taxon>
    </lineage>
</organism>
<accession>A0A178MGB0</accession>
<evidence type="ECO:0000313" key="3">
    <source>
        <dbReference type="Proteomes" id="UP000078543"/>
    </source>
</evidence>
<dbReference type="Pfam" id="PF24732">
    <property type="entry name" value="ParE_like"/>
    <property type="match status" value="1"/>
</dbReference>
<dbReference type="OrthoDB" id="129742at2"/>
<dbReference type="InterPro" id="IPR056925">
    <property type="entry name" value="ParE-like"/>
</dbReference>
<dbReference type="RefSeq" id="WP_068503317.1">
    <property type="nucleotide sequence ID" value="NZ_LWQU01000164.1"/>
</dbReference>